<gene>
    <name evidence="2" type="ORF">DBW96_03815</name>
</gene>
<dbReference type="InterPro" id="IPR001036">
    <property type="entry name" value="Acrflvin-R"/>
</dbReference>
<accession>A0A368BTA3</accession>
<feature type="transmembrane region" description="Helical" evidence="1">
    <location>
        <begin position="881"/>
        <end position="902"/>
    </location>
</feature>
<feature type="non-terminal residue" evidence="2">
    <location>
        <position position="1027"/>
    </location>
</feature>
<dbReference type="PRINTS" id="PR00702">
    <property type="entry name" value="ACRIFLAVINRP"/>
</dbReference>
<dbReference type="Gene3D" id="3.30.70.1440">
    <property type="entry name" value="Multidrug efflux transporter AcrB pore domain"/>
    <property type="match status" value="1"/>
</dbReference>
<name>A0A368BTA3_9GAMM</name>
<dbReference type="Pfam" id="PF00873">
    <property type="entry name" value="ACR_tran"/>
    <property type="match status" value="1"/>
</dbReference>
<dbReference type="SUPFAM" id="SSF82866">
    <property type="entry name" value="Multidrug efflux transporter AcrB transmembrane domain"/>
    <property type="match status" value="2"/>
</dbReference>
<feature type="transmembrane region" description="Helical" evidence="1">
    <location>
        <begin position="525"/>
        <end position="542"/>
    </location>
</feature>
<evidence type="ECO:0000313" key="2">
    <source>
        <dbReference type="EMBL" id="RCL40134.1"/>
    </source>
</evidence>
<comment type="caution">
    <text evidence="2">The sequence shown here is derived from an EMBL/GenBank/DDBJ whole genome shotgun (WGS) entry which is preliminary data.</text>
</comment>
<dbReference type="Gene3D" id="3.30.70.1430">
    <property type="entry name" value="Multidrug efflux transporter AcrB pore domain"/>
    <property type="match status" value="2"/>
</dbReference>
<dbReference type="Gene3D" id="3.30.70.1320">
    <property type="entry name" value="Multidrug efflux transporter AcrB pore domain like"/>
    <property type="match status" value="1"/>
</dbReference>
<reference evidence="2 3" key="1">
    <citation type="journal article" date="2018" name="Microbiome">
        <title>Fine metagenomic profile of the Mediterranean stratified and mixed water columns revealed by assembly and recruitment.</title>
        <authorList>
            <person name="Haro-Moreno J.M."/>
            <person name="Lopez-Perez M."/>
            <person name="De La Torre J.R."/>
            <person name="Picazo A."/>
            <person name="Camacho A."/>
            <person name="Rodriguez-Valera F."/>
        </authorList>
    </citation>
    <scope>NUCLEOTIDE SEQUENCE [LARGE SCALE GENOMIC DNA]</scope>
    <source>
        <strain evidence="2">MED-G82</strain>
    </source>
</reference>
<dbReference type="SUPFAM" id="SSF82693">
    <property type="entry name" value="Multidrug efflux transporter AcrB pore domain, PN1, PN2, PC1 and PC2 subdomains"/>
    <property type="match status" value="2"/>
</dbReference>
<feature type="transmembrane region" description="Helical" evidence="1">
    <location>
        <begin position="358"/>
        <end position="377"/>
    </location>
</feature>
<dbReference type="PANTHER" id="PTHR32063">
    <property type="match status" value="1"/>
</dbReference>
<feature type="transmembrane region" description="Helical" evidence="1">
    <location>
        <begin position="460"/>
        <end position="486"/>
    </location>
</feature>
<evidence type="ECO:0000313" key="3">
    <source>
        <dbReference type="Proteomes" id="UP000253307"/>
    </source>
</evidence>
<dbReference type="GO" id="GO:0005886">
    <property type="term" value="C:plasma membrane"/>
    <property type="evidence" value="ECO:0007669"/>
    <property type="project" value="TreeGrafter"/>
</dbReference>
<proteinExistence type="predicted"/>
<feature type="transmembrane region" description="Helical" evidence="1">
    <location>
        <begin position="1003"/>
        <end position="1024"/>
    </location>
</feature>
<dbReference type="GO" id="GO:0042910">
    <property type="term" value="F:xenobiotic transmembrane transporter activity"/>
    <property type="evidence" value="ECO:0007669"/>
    <property type="project" value="TreeGrafter"/>
</dbReference>
<feature type="transmembrane region" description="Helical" evidence="1">
    <location>
        <begin position="332"/>
        <end position="351"/>
    </location>
</feature>
<feature type="transmembrane region" description="Helical" evidence="1">
    <location>
        <begin position="908"/>
        <end position="929"/>
    </location>
</feature>
<dbReference type="InterPro" id="IPR027463">
    <property type="entry name" value="AcrB_DN_DC_subdom"/>
</dbReference>
<dbReference type="Proteomes" id="UP000253307">
    <property type="component" value="Unassembled WGS sequence"/>
</dbReference>
<dbReference type="EMBL" id="QOPE01000030">
    <property type="protein sequence ID" value="RCL40134.1"/>
    <property type="molecule type" value="Genomic_DNA"/>
</dbReference>
<keyword evidence="1" id="KW-0812">Transmembrane</keyword>
<keyword evidence="1" id="KW-0472">Membrane</keyword>
<protein>
    <submittedName>
        <fullName evidence="2">AcrB/AcrD/AcrF family protein</fullName>
    </submittedName>
</protein>
<sequence length="1027" mass="113070">MNKIVDFALSKGKTTLTIALLVLIAGSYSRTIIPVAADPSIQLPLVSVSVFLDGASPNDASRLIAKPLENRLRSVPGIEEISSSSTLGFARLVAEFKVGHDIDAALVDIKQAVEEVKYKLPLEAEDPQIREYSFATFPVMNLSLIGNGPLRQKVFFAKELQDQLEGIDEVLSIDISGAPDEVLEAIIDKSKLETYGITLRDLYLAVSNNNVIIPGGAQDTGDGRFNIEVPGVFETAQDVYSIPVKVTPSAVVTLGDLGEIRRTFKDYSSYSKVNGKDAVTLEVKLREGANSIDAKRAIMSNISEFEPYLPENIEIVKTDDETIWAEKMITELQGNIVTAIFLVMILVVASMGIRVGMLVGLSIPFCFLLTFIVLNIANIEFNFLVMMGLLLGLGMLIDGSIVVTEYADRKISEGVQRIEAYRLASKRMFYPILSSTATTIAAFTPLIFWPGFTGQFMRFLPIAVFIVLSASLVYAMIVVPVLGAVFGQRRSSLMSGESEKTGEVVFDKISSFYSKWVRVFAKNPFETILSVFFLLSIIIISYDRFGKGTVYFPYVDPVAAEVSIRARGNFSATESKEIVEQVEDRLLEIQEIKSLYLRTGSQWFNSGGDAVGRGFFEVEEFNSKGLTGQQIIDQAKLVVANIPGIIVEISEQEGGPAFENPIEIGIFGNTENEVVQVTRMVEDYAKNGVTGLANISSTLPYPQIEWKIDVDKQKAAQLGVNISDVGAIVQMLTNGFKAGEYRPDDSRDEVEIRVRFKRDERSLTGIDDLKVPSSRGQIPISSFIKIIPKENRQSVVRRNGKFFHEIGAAGANKDILIDEKVKEMRQWIDQQEFPSGIFVQFRGQQEETEEVNSFLSVAGITAIFLMLVLLLTQFNSFYQSILILSAVFMSATGVLLGLLITGQPFGTTMTGIGIVALAGIVVNNNIVLIDTFNRLRHENQNLARYDVVVMACKQRLRPILLTTLTTIFGLLPLAAGVSLDIVARSIELGSRVVDWWQLLAQSIVFGLGFSTILTLIFTPAALMVPES</sequence>
<dbReference type="PANTHER" id="PTHR32063:SF0">
    <property type="entry name" value="SWARMING MOTILITY PROTEIN SWRC"/>
    <property type="match status" value="1"/>
</dbReference>
<keyword evidence="1" id="KW-1133">Transmembrane helix</keyword>
<feature type="transmembrane region" description="Helical" evidence="1">
    <location>
        <begin position="959"/>
        <end position="983"/>
    </location>
</feature>
<feature type="transmembrane region" description="Helical" evidence="1">
    <location>
        <begin position="854"/>
        <end position="874"/>
    </location>
</feature>
<organism evidence="2 3">
    <name type="scientific">SAR86 cluster bacterium</name>
    <dbReference type="NCBI Taxonomy" id="2030880"/>
    <lineage>
        <taxon>Bacteria</taxon>
        <taxon>Pseudomonadati</taxon>
        <taxon>Pseudomonadota</taxon>
        <taxon>Gammaproteobacteria</taxon>
        <taxon>SAR86 cluster</taxon>
    </lineage>
</organism>
<feature type="transmembrane region" description="Helical" evidence="1">
    <location>
        <begin position="383"/>
        <end position="407"/>
    </location>
</feature>
<evidence type="ECO:0000256" key="1">
    <source>
        <dbReference type="SAM" id="Phobius"/>
    </source>
</evidence>
<feature type="transmembrane region" description="Helical" evidence="1">
    <location>
        <begin position="428"/>
        <end position="448"/>
    </location>
</feature>
<dbReference type="Gene3D" id="1.20.1640.10">
    <property type="entry name" value="Multidrug efflux transporter AcrB transmembrane domain"/>
    <property type="match status" value="2"/>
</dbReference>
<dbReference type="SUPFAM" id="SSF82714">
    <property type="entry name" value="Multidrug efflux transporter AcrB TolC docking domain, DN and DC subdomains"/>
    <property type="match status" value="2"/>
</dbReference>
<dbReference type="Gene3D" id="3.30.2090.10">
    <property type="entry name" value="Multidrug efflux transporter AcrB TolC docking domain, DN and DC subdomains"/>
    <property type="match status" value="2"/>
</dbReference>
<dbReference type="AlphaFoldDB" id="A0A368BTA3"/>